<gene>
    <name evidence="4" type="ORF">ACHAXA_001946</name>
</gene>
<dbReference type="SUPFAM" id="SSF51445">
    <property type="entry name" value="(Trans)glycosidases"/>
    <property type="match status" value="1"/>
</dbReference>
<reference evidence="4 5" key="1">
    <citation type="submission" date="2024-10" db="EMBL/GenBank/DDBJ databases">
        <title>Updated reference genomes for cyclostephanoid diatoms.</title>
        <authorList>
            <person name="Roberts W.R."/>
            <person name="Alverson A.J."/>
        </authorList>
    </citation>
    <scope>NUCLEOTIDE SEQUENCE [LARGE SCALE GENOMIC DNA]</scope>
    <source>
        <strain evidence="4 5">AJA228-03</strain>
    </source>
</reference>
<dbReference type="Gene3D" id="3.20.20.80">
    <property type="entry name" value="Glycosidases"/>
    <property type="match status" value="1"/>
</dbReference>
<dbReference type="EMBL" id="JALLPB020000763">
    <property type="protein sequence ID" value="KAL3806644.1"/>
    <property type="molecule type" value="Genomic_DNA"/>
</dbReference>
<evidence type="ECO:0000256" key="1">
    <source>
        <dbReference type="ARBA" id="ARBA00022801"/>
    </source>
</evidence>
<name>A0ABD3R219_9STRA</name>
<dbReference type="GO" id="GO:0016798">
    <property type="term" value="F:hydrolase activity, acting on glycosyl bonds"/>
    <property type="evidence" value="ECO:0007669"/>
    <property type="project" value="UniProtKB-KW"/>
</dbReference>
<keyword evidence="1" id="KW-0378">Hydrolase</keyword>
<dbReference type="InterPro" id="IPR017853">
    <property type="entry name" value="GH"/>
</dbReference>
<evidence type="ECO:0000256" key="2">
    <source>
        <dbReference type="ARBA" id="ARBA00023295"/>
    </source>
</evidence>
<evidence type="ECO:0000313" key="4">
    <source>
        <dbReference type="EMBL" id="KAL3806644.1"/>
    </source>
</evidence>
<keyword evidence="2" id="KW-0326">Glycosidase</keyword>
<sequence length="597" mass="66365">MYDPQIFERGQTHLVINQNIAYRRVLVIQGTPFNRPTMSAYQSISVAKNDDDTEGPDNWGVENANANGDGAIPPSSLLRPDDSKAASCLPPLHLDASTGPRWNSETDLLAGLAEHYEGEIEANGGGGVGGGGSLGGWGKAIRAIHAFRMSYYDMDDELRTMSKIGIKYVRVPVSWCWTEYDPTWLIYTNDATGELTYTTDDDVKEKFACEDPFYDGVYWPAIPRGLFTRFLRACAKYGIGATIDLHTYPGGTSIGTFSGVWPLYSRFWTHGDVPATDDGSMPDVGRTLLKDFIAWMESLETSDPMAFKGIRALSPMNEPAHLAGLYDGAKPILTNKKTFLPPLPPDMASGYLSELNDGLDTHRNLTRVPDGNHLRVMMWLRDAIDAFRQSSLPRLGKELHVNVHESLFDSDAAPNYYAQMQVFGAWWRASTTPLERSKWAVLDMHHYHAWGGECRGSVEGPPTGEYACSDDEAKARVFKKCADWPFAFRGAMESECEKGMRLASAEFSAATHHSVRHACNDVSTLRLMLETQVNMSKAADVELFFWSYKMPYGGAFRNAWSLKHLMYLLGVLPRPDEELFHCGDHIPPAGEPKDGSI</sequence>
<keyword evidence="5" id="KW-1185">Reference proteome</keyword>
<protein>
    <recommendedName>
        <fullName evidence="6">Glycoside hydrolase family 5 domain-containing protein</fullName>
    </recommendedName>
</protein>
<evidence type="ECO:0000313" key="5">
    <source>
        <dbReference type="Proteomes" id="UP001530377"/>
    </source>
</evidence>
<proteinExistence type="predicted"/>
<dbReference type="AlphaFoldDB" id="A0ABD3R219"/>
<dbReference type="InterPro" id="IPR050386">
    <property type="entry name" value="Glycosyl_hydrolase_5"/>
</dbReference>
<dbReference type="PANTHER" id="PTHR31297:SF38">
    <property type="entry name" value="X8 DOMAIN-CONTAINING PROTEIN"/>
    <property type="match status" value="1"/>
</dbReference>
<organism evidence="4 5">
    <name type="scientific">Cyclostephanos tholiformis</name>
    <dbReference type="NCBI Taxonomy" id="382380"/>
    <lineage>
        <taxon>Eukaryota</taxon>
        <taxon>Sar</taxon>
        <taxon>Stramenopiles</taxon>
        <taxon>Ochrophyta</taxon>
        <taxon>Bacillariophyta</taxon>
        <taxon>Coscinodiscophyceae</taxon>
        <taxon>Thalassiosirophycidae</taxon>
        <taxon>Stephanodiscales</taxon>
        <taxon>Stephanodiscaceae</taxon>
        <taxon>Cyclostephanos</taxon>
    </lineage>
</organism>
<feature type="region of interest" description="Disordered" evidence="3">
    <location>
        <begin position="48"/>
        <end position="73"/>
    </location>
</feature>
<evidence type="ECO:0008006" key="6">
    <source>
        <dbReference type="Google" id="ProtNLM"/>
    </source>
</evidence>
<comment type="caution">
    <text evidence="4">The sequence shown here is derived from an EMBL/GenBank/DDBJ whole genome shotgun (WGS) entry which is preliminary data.</text>
</comment>
<evidence type="ECO:0000256" key="3">
    <source>
        <dbReference type="SAM" id="MobiDB-lite"/>
    </source>
</evidence>
<dbReference type="PANTHER" id="PTHR31297">
    <property type="entry name" value="GLUCAN ENDO-1,6-BETA-GLUCOSIDASE B"/>
    <property type="match status" value="1"/>
</dbReference>
<dbReference type="Proteomes" id="UP001530377">
    <property type="component" value="Unassembled WGS sequence"/>
</dbReference>
<accession>A0ABD3R219</accession>